<name>A0A814DZT1_9BILA</name>
<dbReference type="InterPro" id="IPR033446">
    <property type="entry name" value="ZCCHC24_Znf-3CxxC"/>
</dbReference>
<accession>A0A814DZT1</accession>
<keyword evidence="3" id="KW-1185">Reference proteome</keyword>
<proteinExistence type="predicted"/>
<protein>
    <recommendedName>
        <fullName evidence="1">Zinc finger domain-containing protein</fullName>
    </recommendedName>
</protein>
<dbReference type="AlphaFoldDB" id="A0A814DZT1"/>
<evidence type="ECO:0000313" key="2">
    <source>
        <dbReference type="EMBL" id="CAF0962332.1"/>
    </source>
</evidence>
<dbReference type="Pfam" id="PF17180">
    <property type="entry name" value="Zn_ribbon_3CxxC_2"/>
    <property type="match status" value="1"/>
</dbReference>
<gene>
    <name evidence="2" type="ORF">OXX778_LOCUS14516</name>
</gene>
<organism evidence="2 3">
    <name type="scientific">Brachionus calyciflorus</name>
    <dbReference type="NCBI Taxonomy" id="104777"/>
    <lineage>
        <taxon>Eukaryota</taxon>
        <taxon>Metazoa</taxon>
        <taxon>Spiralia</taxon>
        <taxon>Gnathifera</taxon>
        <taxon>Rotifera</taxon>
        <taxon>Eurotatoria</taxon>
        <taxon>Monogononta</taxon>
        <taxon>Pseudotrocha</taxon>
        <taxon>Ploima</taxon>
        <taxon>Brachionidae</taxon>
        <taxon>Brachionus</taxon>
    </lineage>
</organism>
<dbReference type="OrthoDB" id="10038672at2759"/>
<dbReference type="Proteomes" id="UP000663879">
    <property type="component" value="Unassembled WGS sequence"/>
</dbReference>
<evidence type="ECO:0000313" key="3">
    <source>
        <dbReference type="Proteomes" id="UP000663879"/>
    </source>
</evidence>
<evidence type="ECO:0000259" key="1">
    <source>
        <dbReference type="Pfam" id="PF17180"/>
    </source>
</evidence>
<feature type="domain" description="Zinc finger" evidence="1">
    <location>
        <begin position="21"/>
        <end position="61"/>
    </location>
</feature>
<reference evidence="2" key="1">
    <citation type="submission" date="2021-02" db="EMBL/GenBank/DDBJ databases">
        <authorList>
            <person name="Nowell W R."/>
        </authorList>
    </citation>
    <scope>NUCLEOTIDE SEQUENCE</scope>
    <source>
        <strain evidence="2">Ploen Becks lab</strain>
    </source>
</reference>
<comment type="caution">
    <text evidence="2">The sequence shown here is derived from an EMBL/GenBank/DDBJ whole genome shotgun (WGS) entry which is preliminary data.</text>
</comment>
<dbReference type="EMBL" id="CAJNOC010003002">
    <property type="protein sequence ID" value="CAF0962332.1"/>
    <property type="molecule type" value="Genomic_DNA"/>
</dbReference>
<sequence>MNNFNFQNNSLKQNQIPRVSKKCFGEYECNSCMKKWKSANTYINIPQECSKCHTLVYATKQNSLSKIYAQLRSQKESKQMYLNELTKMYQIKVTNQI</sequence>